<name>A0A0B7HR23_9FLAO</name>
<reference evidence="1 2" key="1">
    <citation type="submission" date="2015-01" db="EMBL/GenBank/DDBJ databases">
        <authorList>
            <person name="Xiang T."/>
            <person name="Song Y."/>
            <person name="Huang L."/>
            <person name="Wang B."/>
            <person name="Wu P."/>
        </authorList>
    </citation>
    <scope>NUCLEOTIDE SEQUENCE [LARGE SCALE GENOMIC DNA]</scope>
    <source>
        <strain evidence="1 2">Cc12</strain>
    </source>
</reference>
<gene>
    <name evidence="1" type="ORF">CCAN12_810166</name>
</gene>
<accession>A0A0B7HR23</accession>
<dbReference type="SUPFAM" id="SSF50242">
    <property type="entry name" value="TIMP-like"/>
    <property type="match status" value="1"/>
</dbReference>
<evidence type="ECO:0000313" key="2">
    <source>
        <dbReference type="Proteomes" id="UP000044026"/>
    </source>
</evidence>
<dbReference type="Proteomes" id="UP000044026">
    <property type="component" value="Unassembled WGS sequence"/>
</dbReference>
<dbReference type="PROSITE" id="PS51257">
    <property type="entry name" value="PROKAR_LIPOPROTEIN"/>
    <property type="match status" value="1"/>
</dbReference>
<dbReference type="RefSeq" id="WP_042002333.1">
    <property type="nucleotide sequence ID" value="NZ_CP022382.1"/>
</dbReference>
<organism evidence="1 2">
    <name type="scientific">Capnocytophaga canimorsus</name>
    <dbReference type="NCBI Taxonomy" id="28188"/>
    <lineage>
        <taxon>Bacteria</taxon>
        <taxon>Pseudomonadati</taxon>
        <taxon>Bacteroidota</taxon>
        <taxon>Flavobacteriia</taxon>
        <taxon>Flavobacteriales</taxon>
        <taxon>Flavobacteriaceae</taxon>
        <taxon>Capnocytophaga</taxon>
    </lineage>
</organism>
<evidence type="ECO:0000313" key="1">
    <source>
        <dbReference type="EMBL" id="CEN41720.1"/>
    </source>
</evidence>
<proteinExistence type="predicted"/>
<sequence>MRKLLFFAFLFTLSSVYACSCEYPPFMERYIKADFVARVKIVKNHLPQSEYYKSEIETLELFKGKPLTEIYVWGVRTSCEMYISESTEAIIFAYEDKNGKYTIDACCEIINLSEKFTDFDTNNTEFQSYINRVENSKNRKIEVLRFLKSKKIDFTSKIEYSEIGLHEALKKFDGVKFKKRFAIFEIAFTHDVKIKSIKKISGFGRKIDKEIIHILKNLQWSSYDKGIKNKIPEGSKTLIGLYHIEDDFERSNFITYFL</sequence>
<dbReference type="AlphaFoldDB" id="A0A0B7HR23"/>
<protein>
    <submittedName>
        <fullName evidence="1">Uncharacterized protein</fullName>
    </submittedName>
</protein>
<dbReference type="InterPro" id="IPR008993">
    <property type="entry name" value="TIMP-like_OB-fold"/>
</dbReference>
<dbReference type="GeneID" id="69580613"/>
<dbReference type="EMBL" id="CDOE01000080">
    <property type="protein sequence ID" value="CEN41720.1"/>
    <property type="molecule type" value="Genomic_DNA"/>
</dbReference>
<dbReference type="Gene3D" id="2.40.50.120">
    <property type="match status" value="1"/>
</dbReference>